<protein>
    <recommendedName>
        <fullName evidence="3">Mos1 transposase HTH domain-containing protein</fullName>
    </recommendedName>
</protein>
<dbReference type="AlphaFoldDB" id="A0A4C1VAJ2"/>
<keyword evidence="2" id="KW-1185">Reference proteome</keyword>
<sequence>MVGLGKVGGEGVEGGKVSVLENFHYTRVNQDSQDTLGADTLPYSTVARWCAQFKRGRTSTKDDPLGSLDNGNDRRNVIRRRNFIAEETNISTGNTQRTFGNEKSIRARSPECLPMHKKQTRLNISPVCSELLYDPDSFFAPFTTMDETLLHHYDLETKL</sequence>
<gene>
    <name evidence="1" type="ORF">EVAR_28419_1</name>
</gene>
<organism evidence="1 2">
    <name type="scientific">Eumeta variegata</name>
    <name type="common">Bagworm moth</name>
    <name type="synonym">Eumeta japonica</name>
    <dbReference type="NCBI Taxonomy" id="151549"/>
    <lineage>
        <taxon>Eukaryota</taxon>
        <taxon>Metazoa</taxon>
        <taxon>Ecdysozoa</taxon>
        <taxon>Arthropoda</taxon>
        <taxon>Hexapoda</taxon>
        <taxon>Insecta</taxon>
        <taxon>Pterygota</taxon>
        <taxon>Neoptera</taxon>
        <taxon>Endopterygota</taxon>
        <taxon>Lepidoptera</taxon>
        <taxon>Glossata</taxon>
        <taxon>Ditrysia</taxon>
        <taxon>Tineoidea</taxon>
        <taxon>Psychidae</taxon>
        <taxon>Oiketicinae</taxon>
        <taxon>Eumeta</taxon>
    </lineage>
</organism>
<dbReference type="Proteomes" id="UP000299102">
    <property type="component" value="Unassembled WGS sequence"/>
</dbReference>
<comment type="caution">
    <text evidence="1">The sequence shown here is derived from an EMBL/GenBank/DDBJ whole genome shotgun (WGS) entry which is preliminary data.</text>
</comment>
<dbReference type="EMBL" id="BGZK01000297">
    <property type="protein sequence ID" value="GBP34954.1"/>
    <property type="molecule type" value="Genomic_DNA"/>
</dbReference>
<name>A0A4C1VAJ2_EUMVA</name>
<evidence type="ECO:0000313" key="2">
    <source>
        <dbReference type="Proteomes" id="UP000299102"/>
    </source>
</evidence>
<evidence type="ECO:0000313" key="1">
    <source>
        <dbReference type="EMBL" id="GBP34954.1"/>
    </source>
</evidence>
<proteinExistence type="predicted"/>
<accession>A0A4C1VAJ2</accession>
<reference evidence="1 2" key="1">
    <citation type="journal article" date="2019" name="Commun. Biol.">
        <title>The bagworm genome reveals a unique fibroin gene that provides high tensile strength.</title>
        <authorList>
            <person name="Kono N."/>
            <person name="Nakamura H."/>
            <person name="Ohtoshi R."/>
            <person name="Tomita M."/>
            <person name="Numata K."/>
            <person name="Arakawa K."/>
        </authorList>
    </citation>
    <scope>NUCLEOTIDE SEQUENCE [LARGE SCALE GENOMIC DNA]</scope>
</reference>
<evidence type="ECO:0008006" key="3">
    <source>
        <dbReference type="Google" id="ProtNLM"/>
    </source>
</evidence>